<dbReference type="InterPro" id="IPR029063">
    <property type="entry name" value="SAM-dependent_MTases_sf"/>
</dbReference>
<feature type="domain" description="Methyltransferase type 11" evidence="1">
    <location>
        <begin position="40"/>
        <end position="137"/>
    </location>
</feature>
<dbReference type="KEGG" id="sfu:Sfum_3272"/>
<dbReference type="InterPro" id="IPR013216">
    <property type="entry name" value="Methyltransf_11"/>
</dbReference>
<dbReference type="GO" id="GO:0032259">
    <property type="term" value="P:methylation"/>
    <property type="evidence" value="ECO:0007669"/>
    <property type="project" value="UniProtKB-KW"/>
</dbReference>
<dbReference type="RefSeq" id="WP_011700070.1">
    <property type="nucleotide sequence ID" value="NC_008554.1"/>
</dbReference>
<dbReference type="SUPFAM" id="SSF53335">
    <property type="entry name" value="S-adenosyl-L-methionine-dependent methyltransferases"/>
    <property type="match status" value="1"/>
</dbReference>
<dbReference type="Proteomes" id="UP000001784">
    <property type="component" value="Chromosome"/>
</dbReference>
<dbReference type="EMBL" id="CP000478">
    <property type="protein sequence ID" value="ABK18945.1"/>
    <property type="molecule type" value="Genomic_DNA"/>
</dbReference>
<reference evidence="2 3" key="1">
    <citation type="submission" date="2006-10" db="EMBL/GenBank/DDBJ databases">
        <title>Complete sequence of Syntrophobacter fumaroxidans MPOB.</title>
        <authorList>
            <consortium name="US DOE Joint Genome Institute"/>
            <person name="Copeland A."/>
            <person name="Lucas S."/>
            <person name="Lapidus A."/>
            <person name="Barry K."/>
            <person name="Detter J.C."/>
            <person name="Glavina del Rio T."/>
            <person name="Hammon N."/>
            <person name="Israni S."/>
            <person name="Pitluck S."/>
            <person name="Goltsman E.G."/>
            <person name="Martinez M."/>
            <person name="Schmutz J."/>
            <person name="Larimer F."/>
            <person name="Land M."/>
            <person name="Hauser L."/>
            <person name="Kyrpides N."/>
            <person name="Kim E."/>
            <person name="Boone D.R."/>
            <person name="Brockman F."/>
            <person name="Culley D."/>
            <person name="Ferry J."/>
            <person name="Gunsalus R."/>
            <person name="McInerney M.J."/>
            <person name="Morrison M."/>
            <person name="Plugge C."/>
            <person name="Rohlin L."/>
            <person name="Scholten J."/>
            <person name="Sieber J."/>
            <person name="Stams A.J.M."/>
            <person name="Worm P."/>
            <person name="Henstra A.M."/>
            <person name="Richardson P."/>
        </authorList>
    </citation>
    <scope>NUCLEOTIDE SEQUENCE [LARGE SCALE GENOMIC DNA]</scope>
    <source>
        <strain evidence="3">DSM 10017 / MPOB</strain>
    </source>
</reference>
<dbReference type="OrthoDB" id="262045at2"/>
<evidence type="ECO:0000259" key="1">
    <source>
        <dbReference type="Pfam" id="PF08241"/>
    </source>
</evidence>
<gene>
    <name evidence="2" type="ordered locus">Sfum_3272</name>
</gene>
<dbReference type="CDD" id="cd02440">
    <property type="entry name" value="AdoMet_MTases"/>
    <property type="match status" value="1"/>
</dbReference>
<dbReference type="AlphaFoldDB" id="A0LNE3"/>
<proteinExistence type="predicted"/>
<keyword evidence="2" id="KW-0489">Methyltransferase</keyword>
<keyword evidence="3" id="KW-1185">Reference proteome</keyword>
<dbReference type="Pfam" id="PF08241">
    <property type="entry name" value="Methyltransf_11"/>
    <property type="match status" value="1"/>
</dbReference>
<protein>
    <submittedName>
        <fullName evidence="2">Methyltransferase type 11</fullName>
    </submittedName>
</protein>
<organism evidence="2 3">
    <name type="scientific">Syntrophobacter fumaroxidans (strain DSM 10017 / MPOB)</name>
    <dbReference type="NCBI Taxonomy" id="335543"/>
    <lineage>
        <taxon>Bacteria</taxon>
        <taxon>Pseudomonadati</taxon>
        <taxon>Thermodesulfobacteriota</taxon>
        <taxon>Syntrophobacteria</taxon>
        <taxon>Syntrophobacterales</taxon>
        <taxon>Syntrophobacteraceae</taxon>
        <taxon>Syntrophobacter</taxon>
    </lineage>
</organism>
<dbReference type="InParanoid" id="A0LNE3"/>
<dbReference type="GO" id="GO:0008757">
    <property type="term" value="F:S-adenosylmethionine-dependent methyltransferase activity"/>
    <property type="evidence" value="ECO:0007669"/>
    <property type="project" value="InterPro"/>
</dbReference>
<dbReference type="HOGENOM" id="CLU_037990_10_3_7"/>
<name>A0LNE3_SYNFM</name>
<sequence>MKLNWAERLVVNNPLRVIEQRFQIRRLRKAGVLEPGARVLEIGCGRGAGADLILDAFQPEMVFAMDLDERMIRKARTYLSPARRSRVAMYAGDAVDLPHRNGSMDAVFGFGVLHHIPDWQRGLAEVARVLRPGGVYFLEEIYPFLYQNPVTKHILLHPAGNRFRSADLHQALEEAGFSLIDSLEVKFAWVLAVLVKRGPAEA</sequence>
<accession>A0LNE3</accession>
<dbReference type="STRING" id="335543.Sfum_3272"/>
<evidence type="ECO:0000313" key="3">
    <source>
        <dbReference type="Proteomes" id="UP000001784"/>
    </source>
</evidence>
<dbReference type="eggNOG" id="COG2226">
    <property type="taxonomic scope" value="Bacteria"/>
</dbReference>
<evidence type="ECO:0000313" key="2">
    <source>
        <dbReference type="EMBL" id="ABK18945.1"/>
    </source>
</evidence>
<dbReference type="FunCoup" id="A0LNE3">
    <property type="interactions" value="48"/>
</dbReference>
<keyword evidence="2" id="KW-0808">Transferase</keyword>
<dbReference type="Gene3D" id="3.40.50.150">
    <property type="entry name" value="Vaccinia Virus protein VP39"/>
    <property type="match status" value="1"/>
</dbReference>
<dbReference type="PANTHER" id="PTHR43591">
    <property type="entry name" value="METHYLTRANSFERASE"/>
    <property type="match status" value="1"/>
</dbReference>